<keyword evidence="1" id="KW-0677">Repeat</keyword>
<evidence type="ECO:0000313" key="7">
    <source>
        <dbReference type="EMBL" id="KAL1490520.1"/>
    </source>
</evidence>
<name>A0ABD1E7H0_HYPHA</name>
<evidence type="ECO:0000256" key="5">
    <source>
        <dbReference type="SAM" id="Phobius"/>
    </source>
</evidence>
<keyword evidence="5" id="KW-0812">Transmembrane</keyword>
<dbReference type="PANTHER" id="PTHR24173:SF74">
    <property type="entry name" value="ANKYRIN REPEAT DOMAIN-CONTAINING PROTEIN 16"/>
    <property type="match status" value="1"/>
</dbReference>
<dbReference type="Gene3D" id="1.25.40.20">
    <property type="entry name" value="Ankyrin repeat-containing domain"/>
    <property type="match status" value="1"/>
</dbReference>
<evidence type="ECO:0000256" key="1">
    <source>
        <dbReference type="ARBA" id="ARBA00022737"/>
    </source>
</evidence>
<gene>
    <name evidence="7" type="ORF">ABEB36_013198</name>
</gene>
<dbReference type="SUPFAM" id="SSF48403">
    <property type="entry name" value="Ankyrin repeat"/>
    <property type="match status" value="1"/>
</dbReference>
<dbReference type="Pfam" id="PF07647">
    <property type="entry name" value="SAM_2"/>
    <property type="match status" value="1"/>
</dbReference>
<dbReference type="InterPro" id="IPR002110">
    <property type="entry name" value="Ankyrin_rpt"/>
</dbReference>
<feature type="repeat" description="ANK" evidence="3">
    <location>
        <begin position="117"/>
        <end position="149"/>
    </location>
</feature>
<comment type="caution">
    <text evidence="7">The sequence shown here is derived from an EMBL/GenBank/DDBJ whole genome shotgun (WGS) entry which is preliminary data.</text>
</comment>
<keyword evidence="8" id="KW-1185">Reference proteome</keyword>
<protein>
    <recommendedName>
        <fullName evidence="6">SAM domain-containing protein</fullName>
    </recommendedName>
</protein>
<keyword evidence="5" id="KW-1133">Transmembrane helix</keyword>
<evidence type="ECO:0000259" key="6">
    <source>
        <dbReference type="PROSITE" id="PS50105"/>
    </source>
</evidence>
<dbReference type="PROSITE" id="PS50105">
    <property type="entry name" value="SAM_DOMAIN"/>
    <property type="match status" value="1"/>
</dbReference>
<accession>A0ABD1E7H0</accession>
<evidence type="ECO:0000256" key="3">
    <source>
        <dbReference type="PROSITE-ProRule" id="PRU00023"/>
    </source>
</evidence>
<dbReference type="Gene3D" id="1.10.150.50">
    <property type="entry name" value="Transcription Factor, Ets-1"/>
    <property type="match status" value="1"/>
</dbReference>
<dbReference type="SMART" id="SM00248">
    <property type="entry name" value="ANK"/>
    <property type="match status" value="5"/>
</dbReference>
<evidence type="ECO:0000256" key="4">
    <source>
        <dbReference type="SAM" id="Coils"/>
    </source>
</evidence>
<dbReference type="PROSITE" id="PS50297">
    <property type="entry name" value="ANK_REP_REGION"/>
    <property type="match status" value="1"/>
</dbReference>
<keyword evidence="4" id="KW-0175">Coiled coil</keyword>
<keyword evidence="5" id="KW-0472">Membrane</keyword>
<dbReference type="PANTHER" id="PTHR24173">
    <property type="entry name" value="ANKYRIN REPEAT CONTAINING"/>
    <property type="match status" value="1"/>
</dbReference>
<dbReference type="EMBL" id="JBDJPC010000010">
    <property type="protein sequence ID" value="KAL1490520.1"/>
    <property type="molecule type" value="Genomic_DNA"/>
</dbReference>
<dbReference type="Proteomes" id="UP001566132">
    <property type="component" value="Unassembled WGS sequence"/>
</dbReference>
<feature type="coiled-coil region" evidence="4">
    <location>
        <begin position="437"/>
        <end position="464"/>
    </location>
</feature>
<organism evidence="7 8">
    <name type="scientific">Hypothenemus hampei</name>
    <name type="common">Coffee berry borer</name>
    <dbReference type="NCBI Taxonomy" id="57062"/>
    <lineage>
        <taxon>Eukaryota</taxon>
        <taxon>Metazoa</taxon>
        <taxon>Ecdysozoa</taxon>
        <taxon>Arthropoda</taxon>
        <taxon>Hexapoda</taxon>
        <taxon>Insecta</taxon>
        <taxon>Pterygota</taxon>
        <taxon>Neoptera</taxon>
        <taxon>Endopterygota</taxon>
        <taxon>Coleoptera</taxon>
        <taxon>Polyphaga</taxon>
        <taxon>Cucujiformia</taxon>
        <taxon>Curculionidae</taxon>
        <taxon>Scolytinae</taxon>
        <taxon>Hypothenemus</taxon>
    </lineage>
</organism>
<proteinExistence type="predicted"/>
<dbReference type="InterPro" id="IPR001660">
    <property type="entry name" value="SAM"/>
</dbReference>
<dbReference type="InterPro" id="IPR013761">
    <property type="entry name" value="SAM/pointed_sf"/>
</dbReference>
<sequence length="513" mass="58433">MAQNYWSVYEEPKWPSHAPTLNILSSKYTGDFSDTDSELSDDGDYIALKSRFERKANVKFLTKERVSSIEGLTDEQKGIHYKRRAAETASAGLVDATIETIKRGKPYGLNCDTDVRDGWTPLMLAARGGHFELMNAFIRKTASLNCERDGVTLLMMVCSLPYYTSPYEKTVSMVAKLVRFGANVNLVDKRRKNALMYAAEVGNLLVVQALLPLCDKDYVDNQRWNALTWAVSNNQVQVVQFLYENGFAIDVVDVRGNTAVDIAVQKGFDSIIEIFPKAESDLIEEILGNQNLSFEDIFKNLKKGERPSFFENVCNFLLAVKCGHLIPIFSEKKVTLYDLLSSNEEDLKTFGVHLPFQRKRILTGLHRFHRHPYHPKSLHICIKDPTYSNVDVATQLLSSIKQQLCMEASLKYLLKHFHPITEDTEEIENRTMMKHSIDDIQETIHKLKYVVKELQNMIEKWDDKATPADAITEKSEKIVKQKNGFPWRKFPICVGAIFLIGCLLVGKNTINKT</sequence>
<reference evidence="7 8" key="1">
    <citation type="submission" date="2024-05" db="EMBL/GenBank/DDBJ databases">
        <title>Genetic variation in Jamaican populations of the coffee berry borer (Hypothenemus hampei).</title>
        <authorList>
            <person name="Errbii M."/>
            <person name="Myrie A."/>
        </authorList>
    </citation>
    <scope>NUCLEOTIDE SEQUENCE [LARGE SCALE GENOMIC DNA]</scope>
    <source>
        <strain evidence="7">JA-Hopewell-2020-01-JO</strain>
        <tissue evidence="7">Whole body</tissue>
    </source>
</reference>
<feature type="domain" description="SAM" evidence="6">
    <location>
        <begin position="308"/>
        <end position="371"/>
    </location>
</feature>
<dbReference type="AlphaFoldDB" id="A0ABD1E7H0"/>
<evidence type="ECO:0000313" key="8">
    <source>
        <dbReference type="Proteomes" id="UP001566132"/>
    </source>
</evidence>
<dbReference type="SMART" id="SM00454">
    <property type="entry name" value="SAM"/>
    <property type="match status" value="1"/>
</dbReference>
<evidence type="ECO:0000256" key="2">
    <source>
        <dbReference type="ARBA" id="ARBA00023043"/>
    </source>
</evidence>
<dbReference type="Pfam" id="PF12796">
    <property type="entry name" value="Ank_2"/>
    <property type="match status" value="2"/>
</dbReference>
<feature type="transmembrane region" description="Helical" evidence="5">
    <location>
        <begin position="487"/>
        <end position="506"/>
    </location>
</feature>
<keyword evidence="2 3" id="KW-0040">ANK repeat</keyword>
<dbReference type="SUPFAM" id="SSF47769">
    <property type="entry name" value="SAM/Pointed domain"/>
    <property type="match status" value="1"/>
</dbReference>
<dbReference type="PROSITE" id="PS50088">
    <property type="entry name" value="ANK_REPEAT"/>
    <property type="match status" value="1"/>
</dbReference>
<dbReference type="InterPro" id="IPR036770">
    <property type="entry name" value="Ankyrin_rpt-contain_sf"/>
</dbReference>